<evidence type="ECO:0000313" key="2">
    <source>
        <dbReference type="Proteomes" id="UP000688947"/>
    </source>
</evidence>
<comment type="caution">
    <text evidence="1">The sequence shown here is derived from an EMBL/GenBank/DDBJ whole genome shotgun (WGS) entry which is preliminary data.</text>
</comment>
<reference evidence="1" key="1">
    <citation type="submission" date="2021-01" db="EMBL/GenBank/DDBJ databases">
        <title>Phytophthora aleatoria, a newly-described species from Pinus radiata is distinct from Phytophthora cactorum isolates based on comparative genomics.</title>
        <authorList>
            <person name="Mcdougal R."/>
            <person name="Panda P."/>
            <person name="Williams N."/>
            <person name="Studholme D.J."/>
        </authorList>
    </citation>
    <scope>NUCLEOTIDE SEQUENCE</scope>
    <source>
        <strain evidence="1">NZFS 3830</strain>
    </source>
</reference>
<protein>
    <submittedName>
        <fullName evidence="1">Uncharacterized protein</fullName>
    </submittedName>
</protein>
<proteinExistence type="predicted"/>
<dbReference type="EMBL" id="JAENGZ010001638">
    <property type="protein sequence ID" value="KAG6947010.1"/>
    <property type="molecule type" value="Genomic_DNA"/>
</dbReference>
<dbReference type="VEuPathDB" id="FungiDB:PC110_g16100"/>
<name>A0A8T1TTH2_9STRA</name>
<gene>
    <name evidence="1" type="ORF">JG687_00016382</name>
</gene>
<accession>A0A8T1TTH2</accession>
<sequence>MWSELIYVVEMELAKVPAKLVNAWGVAEQQSTVATTLVVVDTLLWLVSLGKVAETTAKAVAVTVTSPLVWKFLFLVVMTLRLGTPVMVDPSGSPTPYDFTHITSTSATAGMEVMTTRTTKSEAVSTPTNGPAHIMPAFVVTAMALVAPHAEMFTVTNTQAGPTITSVTTFVVTTSPFLATACEILAVLMNDGDKG</sequence>
<organism evidence="1 2">
    <name type="scientific">Phytophthora cactorum</name>
    <dbReference type="NCBI Taxonomy" id="29920"/>
    <lineage>
        <taxon>Eukaryota</taxon>
        <taxon>Sar</taxon>
        <taxon>Stramenopiles</taxon>
        <taxon>Oomycota</taxon>
        <taxon>Peronosporomycetes</taxon>
        <taxon>Peronosporales</taxon>
        <taxon>Peronosporaceae</taxon>
        <taxon>Phytophthora</taxon>
    </lineage>
</organism>
<evidence type="ECO:0000313" key="1">
    <source>
        <dbReference type="EMBL" id="KAG6947010.1"/>
    </source>
</evidence>
<dbReference type="OrthoDB" id="127723at2759"/>
<dbReference type="AlphaFoldDB" id="A0A8T1TTH2"/>
<dbReference type="VEuPathDB" id="FungiDB:PC110_g16102"/>
<dbReference type="Proteomes" id="UP000688947">
    <property type="component" value="Unassembled WGS sequence"/>
</dbReference>